<dbReference type="EC" id="2.7.10.2" evidence="4"/>
<evidence type="ECO:0000313" key="21">
    <source>
        <dbReference type="Proteomes" id="UP000485880"/>
    </source>
</evidence>
<organism evidence="20 21">
    <name type="scientific">Methylocella tundrae</name>
    <dbReference type="NCBI Taxonomy" id="227605"/>
    <lineage>
        <taxon>Bacteria</taxon>
        <taxon>Pseudomonadati</taxon>
        <taxon>Pseudomonadota</taxon>
        <taxon>Alphaproteobacteria</taxon>
        <taxon>Hyphomicrobiales</taxon>
        <taxon>Beijerinckiaceae</taxon>
        <taxon>Methylocella</taxon>
    </lineage>
</organism>
<dbReference type="InterPro" id="IPR003856">
    <property type="entry name" value="LPS_length_determ_N"/>
</dbReference>
<gene>
    <name evidence="20" type="ORF">MPC4_390005</name>
</gene>
<evidence type="ECO:0000256" key="16">
    <source>
        <dbReference type="SAM" id="Coils"/>
    </source>
</evidence>
<dbReference type="SUPFAM" id="SSF52540">
    <property type="entry name" value="P-loop containing nucleoside triphosphate hydrolases"/>
    <property type="match status" value="1"/>
</dbReference>
<evidence type="ECO:0000256" key="7">
    <source>
        <dbReference type="ARBA" id="ARBA00022679"/>
    </source>
</evidence>
<evidence type="ECO:0000256" key="17">
    <source>
        <dbReference type="SAM" id="Phobius"/>
    </source>
</evidence>
<keyword evidence="5" id="KW-1003">Cell membrane</keyword>
<comment type="similarity">
    <text evidence="3">Belongs to the etk/wzc family.</text>
</comment>
<comment type="similarity">
    <text evidence="2">Belongs to the CpsD/CapB family.</text>
</comment>
<dbReference type="InterPro" id="IPR025669">
    <property type="entry name" value="AAA_dom"/>
</dbReference>
<evidence type="ECO:0000256" key="2">
    <source>
        <dbReference type="ARBA" id="ARBA00007316"/>
    </source>
</evidence>
<dbReference type="InterPro" id="IPR027417">
    <property type="entry name" value="P-loop_NTPase"/>
</dbReference>
<keyword evidence="9" id="KW-0547">Nucleotide-binding</keyword>
<dbReference type="PANTHER" id="PTHR32309:SF13">
    <property type="entry name" value="FERRIC ENTEROBACTIN TRANSPORT PROTEIN FEPE"/>
    <property type="match status" value="1"/>
</dbReference>
<feature type="transmembrane region" description="Helical" evidence="17">
    <location>
        <begin position="15"/>
        <end position="36"/>
    </location>
</feature>
<keyword evidence="8 17" id="KW-0812">Transmembrane</keyword>
<dbReference type="GO" id="GO:0004713">
    <property type="term" value="F:protein tyrosine kinase activity"/>
    <property type="evidence" value="ECO:0007669"/>
    <property type="project" value="TreeGrafter"/>
</dbReference>
<evidence type="ECO:0000256" key="13">
    <source>
        <dbReference type="ARBA" id="ARBA00023136"/>
    </source>
</evidence>
<keyword evidence="11" id="KW-0067">ATP-binding</keyword>
<evidence type="ECO:0000259" key="18">
    <source>
        <dbReference type="Pfam" id="PF02706"/>
    </source>
</evidence>
<dbReference type="Pfam" id="PF13614">
    <property type="entry name" value="AAA_31"/>
    <property type="match status" value="1"/>
</dbReference>
<evidence type="ECO:0000313" key="20">
    <source>
        <dbReference type="EMBL" id="VTZ51396.1"/>
    </source>
</evidence>
<dbReference type="AlphaFoldDB" id="A0A8B6MBG3"/>
<dbReference type="InterPro" id="IPR005702">
    <property type="entry name" value="Wzc-like_C"/>
</dbReference>
<dbReference type="RefSeq" id="WP_174513215.1">
    <property type="nucleotide sequence ID" value="NZ_CABFMQ020000097.1"/>
</dbReference>
<dbReference type="Gene3D" id="3.40.50.300">
    <property type="entry name" value="P-loop containing nucleotide triphosphate hydrolases"/>
    <property type="match status" value="1"/>
</dbReference>
<evidence type="ECO:0000256" key="9">
    <source>
        <dbReference type="ARBA" id="ARBA00022741"/>
    </source>
</evidence>
<accession>A0A8B6MBG3</accession>
<evidence type="ECO:0000256" key="5">
    <source>
        <dbReference type="ARBA" id="ARBA00022475"/>
    </source>
</evidence>
<feature type="domain" description="Polysaccharide chain length determinant N-terminal" evidence="18">
    <location>
        <begin position="11"/>
        <end position="91"/>
    </location>
</feature>
<evidence type="ECO:0000256" key="10">
    <source>
        <dbReference type="ARBA" id="ARBA00022777"/>
    </source>
</evidence>
<comment type="caution">
    <text evidence="20">The sequence shown here is derived from an EMBL/GenBank/DDBJ whole genome shotgun (WGS) entry which is preliminary data.</text>
</comment>
<dbReference type="CDD" id="cd05387">
    <property type="entry name" value="BY-kinase"/>
    <property type="match status" value="1"/>
</dbReference>
<sequence length="718" mass="78261">MDALNSFTTLMRRQWRLIAAACLVGIALGVLVLTLLPKKYTATASVFVDFLHPAGLTTQMAPATLGLVDPAAVESQIDILQSERVAIGAINRLDLFKTPEVLLHPLPIISGIYWLAHEVGLMGSPSDYEIRRAMIAAVMADTTVQRAGKSQGGQETFVIEVSFDARDAELAARMANALAETYLTDQLEARFDMAKLANDWFTERLQTMRKSVSVAEQAAQKYKADNDITMVSGNRAMSLVDEQNLGQIEEGLTSARSALADARSRLATLNQIIALGNPLAAVPDALASPTIQHLRSQYADLTQREADLRQRGTPPEHYVMGQIHAGIAEAQRLIMDEFTRIRNSTQNEVSSTESRIAQLEQQSADSAESLKQIKAKELHAAELDREASAVRTLYEAFMNQFQVTTQAQSYPVSEVRMVTVAQPPVKQSRRVGLILGLGGAVGVLIGGCMAWLRENAGHVKTGQELEDAIGAPFLGALPKVSAQLAPKNRRLGRLRPLLTYAVDNPMSSYAETIRNCKASLAHLKEEPTNAVLGIVSAVQGEGKSTFAANLAYHLASAGHRTLLVDADTRNPDLSSAFDKADSSGLIQVLSQGAAIDDVQIVDPELSLLVFLPCGAQETMADADELLMSPAFVQFVASMRKEFRYVIFDLPPLAPVVDAGIVSRQLDGLYYVARWNKTTGDVIRRALRKSHMAKERLIGGVINCVPEREGERPYSYRRS</sequence>
<keyword evidence="6" id="KW-0997">Cell inner membrane</keyword>
<dbReference type="Proteomes" id="UP000485880">
    <property type="component" value="Unassembled WGS sequence"/>
</dbReference>
<evidence type="ECO:0000256" key="1">
    <source>
        <dbReference type="ARBA" id="ARBA00004429"/>
    </source>
</evidence>
<evidence type="ECO:0000256" key="12">
    <source>
        <dbReference type="ARBA" id="ARBA00022989"/>
    </source>
</evidence>
<keyword evidence="21" id="KW-1185">Reference proteome</keyword>
<keyword evidence="12 17" id="KW-1133">Transmembrane helix</keyword>
<evidence type="ECO:0000259" key="19">
    <source>
        <dbReference type="Pfam" id="PF13614"/>
    </source>
</evidence>
<keyword evidence="13 17" id="KW-0472">Membrane</keyword>
<evidence type="ECO:0000256" key="11">
    <source>
        <dbReference type="ARBA" id="ARBA00022840"/>
    </source>
</evidence>
<evidence type="ECO:0000256" key="8">
    <source>
        <dbReference type="ARBA" id="ARBA00022692"/>
    </source>
</evidence>
<evidence type="ECO:0000256" key="15">
    <source>
        <dbReference type="ARBA" id="ARBA00051245"/>
    </source>
</evidence>
<dbReference type="Pfam" id="PF02706">
    <property type="entry name" value="Wzz"/>
    <property type="match status" value="1"/>
</dbReference>
<reference evidence="20 21" key="1">
    <citation type="submission" date="2019-05" db="EMBL/GenBank/DDBJ databases">
        <authorList>
            <person name="Farhan Ul Haque M."/>
        </authorList>
    </citation>
    <scope>NUCLEOTIDE SEQUENCE [LARGE SCALE GENOMIC DNA]</scope>
    <source>
        <strain evidence="20">2</strain>
    </source>
</reference>
<name>A0A8B6MBG3_METTU</name>
<feature type="transmembrane region" description="Helical" evidence="17">
    <location>
        <begin position="431"/>
        <end position="452"/>
    </location>
</feature>
<evidence type="ECO:0000256" key="14">
    <source>
        <dbReference type="ARBA" id="ARBA00023137"/>
    </source>
</evidence>
<keyword evidence="7" id="KW-0808">Transferase</keyword>
<evidence type="ECO:0000256" key="4">
    <source>
        <dbReference type="ARBA" id="ARBA00011903"/>
    </source>
</evidence>
<proteinExistence type="inferred from homology"/>
<dbReference type="PANTHER" id="PTHR32309">
    <property type="entry name" value="TYROSINE-PROTEIN KINASE"/>
    <property type="match status" value="1"/>
</dbReference>
<keyword evidence="10" id="KW-0418">Kinase</keyword>
<comment type="subcellular location">
    <subcellularLocation>
        <location evidence="1">Cell inner membrane</location>
        <topology evidence="1">Multi-pass membrane protein</topology>
    </subcellularLocation>
</comment>
<dbReference type="GO" id="GO:0005886">
    <property type="term" value="C:plasma membrane"/>
    <property type="evidence" value="ECO:0007669"/>
    <property type="project" value="UniProtKB-SubCell"/>
</dbReference>
<comment type="catalytic activity">
    <reaction evidence="15">
        <text>L-tyrosyl-[protein] + ATP = O-phospho-L-tyrosyl-[protein] + ADP + H(+)</text>
        <dbReference type="Rhea" id="RHEA:10596"/>
        <dbReference type="Rhea" id="RHEA-COMP:10136"/>
        <dbReference type="Rhea" id="RHEA-COMP:20101"/>
        <dbReference type="ChEBI" id="CHEBI:15378"/>
        <dbReference type="ChEBI" id="CHEBI:30616"/>
        <dbReference type="ChEBI" id="CHEBI:46858"/>
        <dbReference type="ChEBI" id="CHEBI:61978"/>
        <dbReference type="ChEBI" id="CHEBI:456216"/>
        <dbReference type="EC" id="2.7.10.2"/>
    </reaction>
</comment>
<protein>
    <recommendedName>
        <fullName evidence="4">non-specific protein-tyrosine kinase</fullName>
        <ecNumber evidence="4">2.7.10.2</ecNumber>
    </recommendedName>
</protein>
<keyword evidence="14" id="KW-0829">Tyrosine-protein kinase</keyword>
<keyword evidence="16" id="KW-0175">Coiled coil</keyword>
<feature type="coiled-coil region" evidence="16">
    <location>
        <begin position="342"/>
        <end position="376"/>
    </location>
</feature>
<feature type="domain" description="AAA" evidence="19">
    <location>
        <begin position="540"/>
        <end position="652"/>
    </location>
</feature>
<dbReference type="EMBL" id="CABFMQ020000097">
    <property type="protein sequence ID" value="VTZ51396.1"/>
    <property type="molecule type" value="Genomic_DNA"/>
</dbReference>
<evidence type="ECO:0000256" key="3">
    <source>
        <dbReference type="ARBA" id="ARBA00008883"/>
    </source>
</evidence>
<evidence type="ECO:0000256" key="6">
    <source>
        <dbReference type="ARBA" id="ARBA00022519"/>
    </source>
</evidence>
<dbReference type="InterPro" id="IPR050445">
    <property type="entry name" value="Bact_polysacc_biosynth/exp"/>
</dbReference>